<dbReference type="Proteomes" id="UP001190700">
    <property type="component" value="Unassembled WGS sequence"/>
</dbReference>
<keyword evidence="2" id="KW-1185">Reference proteome</keyword>
<comment type="caution">
    <text evidence="1">The sequence shown here is derived from an EMBL/GenBank/DDBJ whole genome shotgun (WGS) entry which is preliminary data.</text>
</comment>
<protein>
    <submittedName>
        <fullName evidence="1">Uncharacterized protein</fullName>
    </submittedName>
</protein>
<organism evidence="1 2">
    <name type="scientific">Cymbomonas tetramitiformis</name>
    <dbReference type="NCBI Taxonomy" id="36881"/>
    <lineage>
        <taxon>Eukaryota</taxon>
        <taxon>Viridiplantae</taxon>
        <taxon>Chlorophyta</taxon>
        <taxon>Pyramimonadophyceae</taxon>
        <taxon>Pyramimonadales</taxon>
        <taxon>Pyramimonadaceae</taxon>
        <taxon>Cymbomonas</taxon>
    </lineage>
</organism>
<evidence type="ECO:0000313" key="1">
    <source>
        <dbReference type="EMBL" id="KAK3264242.1"/>
    </source>
</evidence>
<dbReference type="EMBL" id="LGRX02014698">
    <property type="protein sequence ID" value="KAK3264242.1"/>
    <property type="molecule type" value="Genomic_DNA"/>
</dbReference>
<dbReference type="AlphaFoldDB" id="A0AAE0KXF2"/>
<evidence type="ECO:0000313" key="2">
    <source>
        <dbReference type="Proteomes" id="UP001190700"/>
    </source>
</evidence>
<accession>A0AAE0KXF2</accession>
<name>A0AAE0KXF2_9CHLO</name>
<sequence>MQHLFQQALPFALAAVGYVFTSWHSLEEDRRSGRIARVNEQVKELYGPLLMCITSTKSAYDAMVRQHSHDGSVECFFTAVRRDPNGHEARVYRNWVKEVFMPLNSKAAAIVISRADLLESPTVDNLLLQFVAHVSAYQVIVKQWETGELSAYSVVPFPDELHDFIKKEYTWIKKRQAHLLGIVPAMQHQQLAIASKL</sequence>
<reference evidence="1 2" key="1">
    <citation type="journal article" date="2015" name="Genome Biol. Evol.">
        <title>Comparative Genomics of a Bacterivorous Green Alga Reveals Evolutionary Causalities and Consequences of Phago-Mixotrophic Mode of Nutrition.</title>
        <authorList>
            <person name="Burns J.A."/>
            <person name="Paasch A."/>
            <person name="Narechania A."/>
            <person name="Kim E."/>
        </authorList>
    </citation>
    <scope>NUCLEOTIDE SEQUENCE [LARGE SCALE GENOMIC DNA]</scope>
    <source>
        <strain evidence="1 2">PLY_AMNH</strain>
    </source>
</reference>
<proteinExistence type="predicted"/>
<gene>
    <name evidence="1" type="ORF">CYMTET_27004</name>
</gene>